<dbReference type="AlphaFoldDB" id="A0AAN8MSV0"/>
<keyword evidence="2" id="KW-1185">Reference proteome</keyword>
<sequence>MSQTFHPPQIHILAYKTISINSQAPAIGGVPLICGVFVYINDPLGDQSDTIGVKCSLKDVPPPIMAIASDQMQRIQQSERDTRVKWVTDDRVYVKEPTYTFGMVKIVDPDIGMLGSLPVPVGGVNVNHGVGVDFGVGVGGGGLYERLRPDYTVPNDEDVVMGFNIDPGHVGHLSHAQALNFVNTQGQDISEHNGSALPALVNGIKREKDEVNGFGGHGPSSVPASTVGASSQVFTDGSFVHKEIKREGGVPKTRIINGSNLEGGNGEGIPGIYGSYAT</sequence>
<reference evidence="1 2" key="1">
    <citation type="submission" date="2019-10" db="EMBL/GenBank/DDBJ databases">
        <authorList>
            <person name="Palmer J.M."/>
        </authorList>
    </citation>
    <scope>NUCLEOTIDE SEQUENCE [LARGE SCALE GENOMIC DNA]</scope>
    <source>
        <strain evidence="1 2">TWF718</strain>
    </source>
</reference>
<proteinExistence type="predicted"/>
<dbReference type="EMBL" id="JAVHNR010000008">
    <property type="protein sequence ID" value="KAK6335245.1"/>
    <property type="molecule type" value="Genomic_DNA"/>
</dbReference>
<name>A0AAN8MSV0_9PEZI</name>
<evidence type="ECO:0000313" key="2">
    <source>
        <dbReference type="Proteomes" id="UP001313282"/>
    </source>
</evidence>
<protein>
    <submittedName>
        <fullName evidence="1">Uncharacterized protein</fullName>
    </submittedName>
</protein>
<evidence type="ECO:0000313" key="1">
    <source>
        <dbReference type="EMBL" id="KAK6335245.1"/>
    </source>
</evidence>
<organism evidence="1 2">
    <name type="scientific">Orbilia javanica</name>
    <dbReference type="NCBI Taxonomy" id="47235"/>
    <lineage>
        <taxon>Eukaryota</taxon>
        <taxon>Fungi</taxon>
        <taxon>Dikarya</taxon>
        <taxon>Ascomycota</taxon>
        <taxon>Pezizomycotina</taxon>
        <taxon>Orbiliomycetes</taxon>
        <taxon>Orbiliales</taxon>
        <taxon>Orbiliaceae</taxon>
        <taxon>Orbilia</taxon>
    </lineage>
</organism>
<dbReference type="Proteomes" id="UP001313282">
    <property type="component" value="Unassembled WGS sequence"/>
</dbReference>
<comment type="caution">
    <text evidence="1">The sequence shown here is derived from an EMBL/GenBank/DDBJ whole genome shotgun (WGS) entry which is preliminary data.</text>
</comment>
<accession>A0AAN8MSV0</accession>
<gene>
    <name evidence="1" type="ORF">TWF718_010680</name>
</gene>